<dbReference type="EMBL" id="JAGETX010000035">
    <property type="protein sequence ID" value="MBO3273370.1"/>
    <property type="molecule type" value="Genomic_DNA"/>
</dbReference>
<keyword evidence="2" id="KW-1185">Reference proteome</keyword>
<accession>A0ABS3TI83</accession>
<dbReference type="Proteomes" id="UP000670527">
    <property type="component" value="Unassembled WGS sequence"/>
</dbReference>
<proteinExistence type="predicted"/>
<organism evidence="1 2">
    <name type="scientific">Hymenobacter defluvii</name>
    <dbReference type="NCBI Taxonomy" id="2054411"/>
    <lineage>
        <taxon>Bacteria</taxon>
        <taxon>Pseudomonadati</taxon>
        <taxon>Bacteroidota</taxon>
        <taxon>Cytophagia</taxon>
        <taxon>Cytophagales</taxon>
        <taxon>Hymenobacteraceae</taxon>
        <taxon>Hymenobacter</taxon>
    </lineage>
</organism>
<gene>
    <name evidence="1" type="ORF">J4D97_22160</name>
</gene>
<comment type="caution">
    <text evidence="1">The sequence shown here is derived from an EMBL/GenBank/DDBJ whole genome shotgun (WGS) entry which is preliminary data.</text>
</comment>
<evidence type="ECO:0008006" key="3">
    <source>
        <dbReference type="Google" id="ProtNLM"/>
    </source>
</evidence>
<dbReference type="RefSeq" id="WP_208309502.1">
    <property type="nucleotide sequence ID" value="NZ_JAGETX010000035.1"/>
</dbReference>
<evidence type="ECO:0000313" key="2">
    <source>
        <dbReference type="Proteomes" id="UP000670527"/>
    </source>
</evidence>
<reference evidence="1 2" key="1">
    <citation type="submission" date="2021-03" db="EMBL/GenBank/DDBJ databases">
        <authorList>
            <person name="Kim M.K."/>
        </authorList>
    </citation>
    <scope>NUCLEOTIDE SEQUENCE [LARGE SCALE GENOMIC DNA]</scope>
    <source>
        <strain evidence="1 2">BT507</strain>
    </source>
</reference>
<sequence length="136" mass="15527">MLQLLFDTDSLSMSYDFDNMWLSVEWRGHQDPGTMRADCELILHYLMEHDGHKLLCDSSDARDGWDGLEQWVGQQYFPRLAHAGVQAVAWINPTDLVSKAEILTIVHYATTPYVSVFDCGAQACDWLRHTHLAADE</sequence>
<protein>
    <recommendedName>
        <fullName evidence="3">STAS/SEC14 domain-containing protein</fullName>
    </recommendedName>
</protein>
<name>A0ABS3TI83_9BACT</name>
<evidence type="ECO:0000313" key="1">
    <source>
        <dbReference type="EMBL" id="MBO3273370.1"/>
    </source>
</evidence>